<reference evidence="2" key="1">
    <citation type="submission" date="2022-11" db="EMBL/GenBank/DDBJ databases">
        <authorList>
            <person name="Petersen C."/>
        </authorList>
    </citation>
    <scope>NUCLEOTIDE SEQUENCE</scope>
    <source>
        <strain evidence="2">IBT 30761</strain>
    </source>
</reference>
<sequence length="90" mass="9735">MNAPDRYVENDFSLPCLQYGLPASLKYELGRHAKPRSAASQRQRRRDDGGGELREEGAVDVPASPSLSPSVVCCLPPRLPIPTSPSFAAL</sequence>
<evidence type="ECO:0000313" key="3">
    <source>
        <dbReference type="Proteomes" id="UP001149074"/>
    </source>
</evidence>
<evidence type="ECO:0000256" key="1">
    <source>
        <dbReference type="SAM" id="MobiDB-lite"/>
    </source>
</evidence>
<organism evidence="2 3">
    <name type="scientific">Penicillium argentinense</name>
    <dbReference type="NCBI Taxonomy" id="1131581"/>
    <lineage>
        <taxon>Eukaryota</taxon>
        <taxon>Fungi</taxon>
        <taxon>Dikarya</taxon>
        <taxon>Ascomycota</taxon>
        <taxon>Pezizomycotina</taxon>
        <taxon>Eurotiomycetes</taxon>
        <taxon>Eurotiomycetidae</taxon>
        <taxon>Eurotiales</taxon>
        <taxon>Aspergillaceae</taxon>
        <taxon>Penicillium</taxon>
    </lineage>
</organism>
<name>A0A9W9EHT1_9EURO</name>
<feature type="region of interest" description="Disordered" evidence="1">
    <location>
        <begin position="31"/>
        <end position="67"/>
    </location>
</feature>
<proteinExistence type="predicted"/>
<reference evidence="2" key="2">
    <citation type="journal article" date="2023" name="IMA Fungus">
        <title>Comparative genomic study of the Penicillium genus elucidates a diverse pangenome and 15 lateral gene transfer events.</title>
        <authorList>
            <person name="Petersen C."/>
            <person name="Sorensen T."/>
            <person name="Nielsen M.R."/>
            <person name="Sondergaard T.E."/>
            <person name="Sorensen J.L."/>
            <person name="Fitzpatrick D.A."/>
            <person name="Frisvad J.C."/>
            <person name="Nielsen K.L."/>
        </authorList>
    </citation>
    <scope>NUCLEOTIDE SEQUENCE</scope>
    <source>
        <strain evidence="2">IBT 30761</strain>
    </source>
</reference>
<dbReference type="EMBL" id="JAPQKI010000011">
    <property type="protein sequence ID" value="KAJ5082056.1"/>
    <property type="molecule type" value="Genomic_DNA"/>
</dbReference>
<comment type="caution">
    <text evidence="2">The sequence shown here is derived from an EMBL/GenBank/DDBJ whole genome shotgun (WGS) entry which is preliminary data.</text>
</comment>
<accession>A0A9W9EHT1</accession>
<feature type="compositionally biased region" description="Basic and acidic residues" evidence="1">
    <location>
        <begin position="45"/>
        <end position="57"/>
    </location>
</feature>
<dbReference type="Proteomes" id="UP001149074">
    <property type="component" value="Unassembled WGS sequence"/>
</dbReference>
<protein>
    <submittedName>
        <fullName evidence="2">Uncharacterized protein</fullName>
    </submittedName>
</protein>
<dbReference type="AlphaFoldDB" id="A0A9W9EHT1"/>
<dbReference type="RefSeq" id="XP_056468578.1">
    <property type="nucleotide sequence ID" value="XM_056623590.1"/>
</dbReference>
<dbReference type="GeneID" id="81362569"/>
<evidence type="ECO:0000313" key="2">
    <source>
        <dbReference type="EMBL" id="KAJ5082056.1"/>
    </source>
</evidence>
<keyword evidence="3" id="KW-1185">Reference proteome</keyword>
<gene>
    <name evidence="2" type="ORF">N7532_011099</name>
</gene>